<organism evidence="2 5">
    <name type="scientific">Rotaria magnacalcarata</name>
    <dbReference type="NCBI Taxonomy" id="392030"/>
    <lineage>
        <taxon>Eukaryota</taxon>
        <taxon>Metazoa</taxon>
        <taxon>Spiralia</taxon>
        <taxon>Gnathifera</taxon>
        <taxon>Rotifera</taxon>
        <taxon>Eurotatoria</taxon>
        <taxon>Bdelloidea</taxon>
        <taxon>Philodinida</taxon>
        <taxon>Philodinidae</taxon>
        <taxon>Rotaria</taxon>
    </lineage>
</organism>
<dbReference type="InterPro" id="IPR059068">
    <property type="entry name" value="TPR_P4H"/>
</dbReference>
<feature type="non-terminal residue" evidence="2">
    <location>
        <position position="1"/>
    </location>
</feature>
<evidence type="ECO:0000313" key="2">
    <source>
        <dbReference type="EMBL" id="CAF4356953.1"/>
    </source>
</evidence>
<dbReference type="AlphaFoldDB" id="A0A8S2UQ15"/>
<dbReference type="EMBL" id="CAJOBH010046453">
    <property type="protein sequence ID" value="CAF4356953.1"/>
    <property type="molecule type" value="Genomic_DNA"/>
</dbReference>
<evidence type="ECO:0000313" key="5">
    <source>
        <dbReference type="Proteomes" id="UP000681967"/>
    </source>
</evidence>
<feature type="domain" description="Prolyl 4-hydroxylase peptide-substrate-binding" evidence="1">
    <location>
        <begin position="1"/>
        <end position="46"/>
    </location>
</feature>
<reference evidence="2" key="1">
    <citation type="submission" date="2021-02" db="EMBL/GenBank/DDBJ databases">
        <authorList>
            <person name="Nowell W R."/>
        </authorList>
    </citation>
    <scope>NUCLEOTIDE SEQUENCE</scope>
</reference>
<dbReference type="Pfam" id="PF23558">
    <property type="entry name" value="TPR_P4H"/>
    <property type="match status" value="1"/>
</dbReference>
<feature type="non-terminal residue" evidence="2">
    <location>
        <position position="47"/>
    </location>
</feature>
<dbReference type="Proteomes" id="UP000681720">
    <property type="component" value="Unassembled WGS sequence"/>
</dbReference>
<evidence type="ECO:0000313" key="4">
    <source>
        <dbReference type="EMBL" id="CAF4485153.1"/>
    </source>
</evidence>
<dbReference type="EMBL" id="CAJOBI010072412">
    <property type="protein sequence ID" value="CAF4464109.1"/>
    <property type="molecule type" value="Genomic_DNA"/>
</dbReference>
<evidence type="ECO:0000259" key="1">
    <source>
        <dbReference type="Pfam" id="PF23558"/>
    </source>
</evidence>
<dbReference type="Gene3D" id="1.25.40.10">
    <property type="entry name" value="Tetratricopeptide repeat domain"/>
    <property type="match status" value="1"/>
</dbReference>
<proteinExistence type="predicted"/>
<dbReference type="Proteomes" id="UP000681967">
    <property type="component" value="Unassembled WGS sequence"/>
</dbReference>
<name>A0A8S2UQ15_9BILA</name>
<accession>A0A8S2UQ15</accession>
<comment type="caution">
    <text evidence="2">The sequence shown here is derived from an EMBL/GenBank/DDBJ whole genome shotgun (WGS) entry which is preliminary data.</text>
</comment>
<protein>
    <recommendedName>
        <fullName evidence="1">Prolyl 4-hydroxylase peptide-substrate-binding domain-containing protein</fullName>
    </recommendedName>
</protein>
<dbReference type="EMBL" id="CAJOBJ010077180">
    <property type="protein sequence ID" value="CAF4485153.1"/>
    <property type="molecule type" value="Genomic_DNA"/>
</dbReference>
<gene>
    <name evidence="2" type="ORF">BYL167_LOCUS29725</name>
    <name evidence="4" type="ORF">GIL414_LOCUS33995</name>
    <name evidence="3" type="ORF">SMN809_LOCUS33279</name>
</gene>
<dbReference type="Proteomes" id="UP000676336">
    <property type="component" value="Unassembled WGS sequence"/>
</dbReference>
<evidence type="ECO:0000313" key="3">
    <source>
        <dbReference type="EMBL" id="CAF4464109.1"/>
    </source>
</evidence>
<sequence>EALDQLEKDENKTSVNKVDILDHLAYATSQQGNLEHALAVTEEILNI</sequence>
<dbReference type="InterPro" id="IPR011990">
    <property type="entry name" value="TPR-like_helical_dom_sf"/>
</dbReference>